<dbReference type="AlphaFoldDB" id="A0A916S4W9"/>
<accession>A0A916S4W9</accession>
<evidence type="ECO:0000313" key="2">
    <source>
        <dbReference type="Proteomes" id="UP000636264"/>
    </source>
</evidence>
<reference evidence="1" key="1">
    <citation type="journal article" date="2014" name="Int. J. Syst. Evol. Microbiol.">
        <title>Complete genome sequence of Corynebacterium casei LMG S-19264T (=DSM 44701T), isolated from a smear-ripened cheese.</title>
        <authorList>
            <consortium name="US DOE Joint Genome Institute (JGI-PGF)"/>
            <person name="Walter F."/>
            <person name="Albersmeier A."/>
            <person name="Kalinowski J."/>
            <person name="Ruckert C."/>
        </authorList>
    </citation>
    <scope>NUCLEOTIDE SEQUENCE</scope>
    <source>
        <strain evidence="1">CGMCC 1.15320</strain>
    </source>
</reference>
<organism evidence="1 2">
    <name type="scientific">Nitratireductor aestuarii</name>
    <dbReference type="NCBI Taxonomy" id="1735103"/>
    <lineage>
        <taxon>Bacteria</taxon>
        <taxon>Pseudomonadati</taxon>
        <taxon>Pseudomonadota</taxon>
        <taxon>Alphaproteobacteria</taxon>
        <taxon>Hyphomicrobiales</taxon>
        <taxon>Phyllobacteriaceae</taxon>
        <taxon>Nitratireductor</taxon>
    </lineage>
</organism>
<evidence type="ECO:0000313" key="1">
    <source>
        <dbReference type="EMBL" id="GGA82997.1"/>
    </source>
</evidence>
<gene>
    <name evidence="1" type="ORF">GCM10011385_41490</name>
</gene>
<proteinExistence type="predicted"/>
<sequence length="330" mass="36007">MLKEVVAALASAGMLTVEPYVYKQRTTTVEPTTEFLELLVSYGIRLADVGREAGGETIWLVARTGGPRFYNQPLPKCLVHYEDTEETTRLRHEVATITDMLGGAGVTYDGEAVGPLFLHRSFLVRSPEAPAEFNLNGRLWGGFWQTLDSEKRHRITIGGEGITDLDFAAMHPTMAYLQVTGRPPSGDPYDIPGLEEHRSGAKQAMASLLSRTGPMLSLAPKLKAKLPEGWTARQLVEAISGRHPAIAHLFGTDLGGSLMHMESRILMAVLLELARRGIAALPMHDGIQTKLSDAEEAMEVMQSVSEQMLGVALPVKEKPIWRPSSLANAA</sequence>
<keyword evidence="2" id="KW-1185">Reference proteome</keyword>
<dbReference type="Proteomes" id="UP000636264">
    <property type="component" value="Unassembled WGS sequence"/>
</dbReference>
<name>A0A916S4W9_9HYPH</name>
<protein>
    <submittedName>
        <fullName evidence="1">Uncharacterized protein</fullName>
    </submittedName>
</protein>
<reference evidence="1" key="2">
    <citation type="submission" date="2020-09" db="EMBL/GenBank/DDBJ databases">
        <authorList>
            <person name="Sun Q."/>
            <person name="Zhou Y."/>
        </authorList>
    </citation>
    <scope>NUCLEOTIDE SEQUENCE</scope>
    <source>
        <strain evidence="1">CGMCC 1.15320</strain>
    </source>
</reference>
<comment type="caution">
    <text evidence="1">The sequence shown here is derived from an EMBL/GenBank/DDBJ whole genome shotgun (WGS) entry which is preliminary data.</text>
</comment>
<dbReference type="EMBL" id="BMIF01000036">
    <property type="protein sequence ID" value="GGA82997.1"/>
    <property type="molecule type" value="Genomic_DNA"/>
</dbReference>